<dbReference type="PANTHER" id="PTHR36842">
    <property type="entry name" value="PROTEIN TOLB HOMOLOG"/>
    <property type="match status" value="1"/>
</dbReference>
<dbReference type="InterPro" id="IPR015943">
    <property type="entry name" value="WD40/YVTN_repeat-like_dom_sf"/>
</dbReference>
<organism evidence="2 3">
    <name type="scientific">Geochorda subterranea</name>
    <dbReference type="NCBI Taxonomy" id="3109564"/>
    <lineage>
        <taxon>Bacteria</taxon>
        <taxon>Bacillati</taxon>
        <taxon>Bacillota</taxon>
        <taxon>Limnochordia</taxon>
        <taxon>Limnochordales</taxon>
        <taxon>Geochordaceae</taxon>
        <taxon>Geochorda</taxon>
    </lineage>
</organism>
<dbReference type="InterPro" id="IPR011659">
    <property type="entry name" value="WD40"/>
</dbReference>
<keyword evidence="3" id="KW-1185">Reference proteome</keyword>
<reference evidence="3" key="1">
    <citation type="submission" date="2023-12" db="EMBL/GenBank/DDBJ databases">
        <title>Novel isolates from deep terrestrial aquifers shed light on the physiology and ecology of the class Limnochordia.</title>
        <authorList>
            <person name="Karnachuk O.V."/>
            <person name="Lukina A.P."/>
            <person name="Avakyan M.R."/>
            <person name="Kadnikov V."/>
            <person name="Begmatov S."/>
            <person name="Beletsky A.V."/>
            <person name="Mardanov A.V."/>
            <person name="Ravin N.V."/>
        </authorList>
    </citation>
    <scope>NUCLEOTIDE SEQUENCE [LARGE SCALE GENOMIC DNA]</scope>
    <source>
        <strain evidence="3">LN</strain>
    </source>
</reference>
<evidence type="ECO:0000256" key="1">
    <source>
        <dbReference type="ARBA" id="ARBA00009820"/>
    </source>
</evidence>
<dbReference type="InterPro" id="IPR011042">
    <property type="entry name" value="6-blade_b-propeller_TolB-like"/>
</dbReference>
<dbReference type="RefSeq" id="WP_324669178.1">
    <property type="nucleotide sequence ID" value="NZ_CP141614.1"/>
</dbReference>
<evidence type="ECO:0000313" key="2">
    <source>
        <dbReference type="EMBL" id="WRP14797.1"/>
    </source>
</evidence>
<protein>
    <recommendedName>
        <fullName evidence="4">WD40 repeat protein</fullName>
    </recommendedName>
</protein>
<evidence type="ECO:0000313" key="3">
    <source>
        <dbReference type="Proteomes" id="UP001333102"/>
    </source>
</evidence>
<dbReference type="Gene3D" id="2.120.10.30">
    <property type="entry name" value="TolB, C-terminal domain"/>
    <property type="match status" value="1"/>
</dbReference>
<dbReference type="SUPFAM" id="SSF82171">
    <property type="entry name" value="DPP6 N-terminal domain-like"/>
    <property type="match status" value="1"/>
</dbReference>
<gene>
    <name evidence="2" type="ORF">VLY81_01095</name>
</gene>
<comment type="similarity">
    <text evidence="1">Belongs to the TolB family.</text>
</comment>
<dbReference type="Pfam" id="PF07676">
    <property type="entry name" value="PD40"/>
    <property type="match status" value="2"/>
</dbReference>
<proteinExistence type="inferred from homology"/>
<dbReference type="EMBL" id="CP141614">
    <property type="protein sequence ID" value="WRP14797.1"/>
    <property type="molecule type" value="Genomic_DNA"/>
</dbReference>
<name>A0ABZ1BRJ3_9FIRM</name>
<dbReference type="PANTHER" id="PTHR36842:SF1">
    <property type="entry name" value="PROTEIN TOLB"/>
    <property type="match status" value="1"/>
</dbReference>
<accession>A0ABZ1BRJ3</accession>
<evidence type="ECO:0008006" key="4">
    <source>
        <dbReference type="Google" id="ProtNLM"/>
    </source>
</evidence>
<sequence>MGTSGHGYPGLGALAGRPGWRWLLAALLAMALTAGAAPAGAAGSRWLTLSTPRVRIHFRPGYEVAAIEAARAAEATLDAMADRLGHAPRDPVHVTLMDVTDLSNGFTDVSYYNRIVIYPAFPVGLGYSTGLSPRMRDWLELVVTHEVVHAVHLDMAEGPARGMRQIFGHVPRFATPNLFQPMAFIEGLATFEETQLVEGGRGEDPLYDMFLRAAVLESALPDIDRALGLYDLGHFQPGAHVYLYGYTWFALVADRYGEQGIRDLQKRFAAVSGLTMPGEVVRRVLGQELESLWREMRQELERHYQDEIATIRAAGETEPTLVEAAARSGAWVAVSPRLSPDGRLLAYAASGPYVEDVRLVDLDTGRDRQLALGLVTAPGGLDWSRDGRYVIYAAADEVEGRVYSDLYQVEVATGRVQRLTHGRRAYAPATGPGGLVAYAARDGLTTRVVVRDPTGAERVLWEPPQGWQLLSLAWSPQGDRLALAVWKPGGGSDLLVLWLSSSPSPRDPAAGPGVAVSRVQPVTDDPFVDDRPSWSPDGRHLLFHSDRDGVYNLYAIDPASGETWRLTNVVTGAFDPVMAPDGQSVFFSWFWAHGYRIARLDASALRWEAVQRPRAPAPDAAWTPEPKDAAAPAVDSLPASWRIGPYTPFESLRPTYWEPLIGERWPGPFLGAATGGLDAVGERAYALAGAVGLATGAPLLYAGYARLLGDGRGPVLTLETSVTPKVHASSPTGAQPGDPYDEVAAVAADLRWQRGGFGGGWQASVGAVRSWIREASSGEPWAQSGRETRLVAGWLGYRQGGEHRWASVRQWSLQGETVLEAADPVDPLAASALVAGWGYVRQRIDGTSFEVRLAAGVGGRQLLPPGGGESGPFAVRAYDSGIFSADAVAVGLSAERAWRLADFRFGLGDAPTFFDDLGLALFTEAAAGWDRADPSRPPGAHLALEPSPGSPALGAGAEVRLRLSLDYGRVGLVVRLGLAQGFAPEPETRWYLRLEAR</sequence>
<dbReference type="Proteomes" id="UP001333102">
    <property type="component" value="Chromosome"/>
</dbReference>
<dbReference type="Gene3D" id="2.130.10.10">
    <property type="entry name" value="YVTN repeat-like/Quinoprotein amine dehydrogenase"/>
    <property type="match status" value="1"/>
</dbReference>